<reference evidence="2 3" key="1">
    <citation type="submission" date="2022-05" db="EMBL/GenBank/DDBJ databases">
        <authorList>
            <person name="Park J.-S."/>
        </authorList>
    </citation>
    <scope>NUCLEOTIDE SEQUENCE [LARGE SCALE GENOMIC DNA]</scope>
    <source>
        <strain evidence="2 3">2012CJ35-5</strain>
    </source>
</reference>
<accession>A0ABT0PV22</accession>
<dbReference type="PROSITE" id="PS51257">
    <property type="entry name" value="PROKAR_LIPOPROTEIN"/>
    <property type="match status" value="1"/>
</dbReference>
<dbReference type="InterPro" id="IPR001322">
    <property type="entry name" value="Lamin_tail_dom"/>
</dbReference>
<dbReference type="NCBIfam" id="NF038123">
    <property type="entry name" value="NF038123_dom"/>
    <property type="match status" value="2"/>
</dbReference>
<organism evidence="2 3">
    <name type="scientific">Flagellimonas spongiicola</name>
    <dbReference type="NCBI Taxonomy" id="2942208"/>
    <lineage>
        <taxon>Bacteria</taxon>
        <taxon>Pseudomonadati</taxon>
        <taxon>Bacteroidota</taxon>
        <taxon>Flavobacteriia</taxon>
        <taxon>Flavobacteriales</taxon>
        <taxon>Flavobacteriaceae</taxon>
        <taxon>Flagellimonas</taxon>
    </lineage>
</organism>
<proteinExistence type="predicted"/>
<evidence type="ECO:0000313" key="3">
    <source>
        <dbReference type="Proteomes" id="UP001203607"/>
    </source>
</evidence>
<dbReference type="Gene3D" id="2.60.40.1260">
    <property type="entry name" value="Lamin Tail domain"/>
    <property type="match status" value="1"/>
</dbReference>
<dbReference type="InterPro" id="IPR038678">
    <property type="entry name" value="Spondin_N_sf"/>
</dbReference>
<gene>
    <name evidence="2" type="ORF">M3P19_14480</name>
</gene>
<dbReference type="Proteomes" id="UP001203607">
    <property type="component" value="Unassembled WGS sequence"/>
</dbReference>
<dbReference type="PROSITE" id="PS51841">
    <property type="entry name" value="LTD"/>
    <property type="match status" value="1"/>
</dbReference>
<dbReference type="InterPro" id="IPR009465">
    <property type="entry name" value="Spondin_N"/>
</dbReference>
<dbReference type="SUPFAM" id="SSF74853">
    <property type="entry name" value="Lamin A/C globular tail domain"/>
    <property type="match status" value="1"/>
</dbReference>
<evidence type="ECO:0000313" key="2">
    <source>
        <dbReference type="EMBL" id="MCL6275224.1"/>
    </source>
</evidence>
<sequence>MKRNLFTALLFAVLLSSCSDDDNDIVGEIPTTPEPTADADVRLNEVQYLGDWVEIRNNGNETVDLSDYFLCLGPGTYQRLSDLTVNGNLQLAAGAMVSVAYEMPNATGGLGLYNSNSDFTDASTLADFVQWGAGSSARENVAVEAGIWTAGDFVPVMGNSDNTLIYDGNGIGVANWAETTTPTIGEENQLTVPEEIRSIVINEVLYGSRDLVELYNNGNVAVDLSSYWMCLGPGNYVQLGNVTPESGNLELAAGEFLVVPFSLPDTEGGLGLYSSNAFTSSEAIMDFVQWGAASSPRENVAVEAGIWTAGEFVPTVALDSYSIEYDGEGDEASDWTQEVNPSLGFANDTEVALTTFNVTISNVINYLNVHTFTTPVGAGAPGPLATNGAQYQISFKAVPGTKFTPVTMMGNSNDWFLAPTDLAGIDLFPNGQALNGVDIASQLSLYDLGTEADNDVASFPPAGLDVGAADANTAVRLVDGRDTGDIYITAILDYTNGDGFSAGTFTLTITAINTPDPGQPAGSNNGFVVTPGIVVLHAQSEPLFTLGEEDRGVGLERIAEDGMPGELYNWFTATGSNGSPLRLASSLSVFSPGIVYAFNTNSDPFFAQGGTVKEGSGLEEIAEDGNNAVAVSYFNNLGLPVAASNETAPIGPGEYLSFTIDVPQDQDYKLGISTMLVQTNDWFISYNNNGVALFDETGTPFSGTSESDESYLFDAGTEEDEPVGFGMYQAPRQAGPDMGPADANTTIRRVSALEDVQFGKGIYNNGPGVVYLEDPRGGYNLVRIDIQPQ</sequence>
<dbReference type="Gene3D" id="2.60.40.2130">
    <property type="entry name" value="F-spondin domain"/>
    <property type="match status" value="2"/>
</dbReference>
<evidence type="ECO:0000259" key="1">
    <source>
        <dbReference type="PROSITE" id="PS51841"/>
    </source>
</evidence>
<comment type="caution">
    <text evidence="2">The sequence shown here is derived from an EMBL/GenBank/DDBJ whole genome shotgun (WGS) entry which is preliminary data.</text>
</comment>
<dbReference type="RefSeq" id="WP_249658408.1">
    <property type="nucleotide sequence ID" value="NZ_JAMFMA010000003.1"/>
</dbReference>
<protein>
    <submittedName>
        <fullName evidence="2">Lamin tail domain-containing protein</fullName>
    </submittedName>
</protein>
<keyword evidence="3" id="KW-1185">Reference proteome</keyword>
<name>A0ABT0PV22_9FLAO</name>
<dbReference type="InterPro" id="IPR036415">
    <property type="entry name" value="Lamin_tail_dom_sf"/>
</dbReference>
<feature type="domain" description="LTD" evidence="1">
    <location>
        <begin position="27"/>
        <end position="208"/>
    </location>
</feature>
<dbReference type="EMBL" id="JAMFMA010000003">
    <property type="protein sequence ID" value="MCL6275224.1"/>
    <property type="molecule type" value="Genomic_DNA"/>
</dbReference>